<dbReference type="EMBL" id="FWEV01000050">
    <property type="protein sequence ID" value="SLM28672.1"/>
    <property type="molecule type" value="Genomic_DNA"/>
</dbReference>
<gene>
    <name evidence="1" type="ORF">MTBBW1_1430044</name>
</gene>
<reference evidence="1 2" key="1">
    <citation type="submission" date="2017-03" db="EMBL/GenBank/DDBJ databases">
        <authorList>
            <person name="Afonso C.L."/>
            <person name="Miller P.J."/>
            <person name="Scott M.A."/>
            <person name="Spackman E."/>
            <person name="Goraichik I."/>
            <person name="Dimitrov K.M."/>
            <person name="Suarez D.L."/>
            <person name="Swayne D.E."/>
        </authorList>
    </citation>
    <scope>NUCLEOTIDE SEQUENCE [LARGE SCALE GENOMIC DNA]</scope>
    <source>
        <strain evidence="1">PRJEB14757</strain>
    </source>
</reference>
<evidence type="ECO:0000313" key="2">
    <source>
        <dbReference type="Proteomes" id="UP000191931"/>
    </source>
</evidence>
<protein>
    <submittedName>
        <fullName evidence="1">Uncharacterized protein</fullName>
    </submittedName>
</protein>
<proteinExistence type="predicted"/>
<organism evidence="1 2">
    <name type="scientific">Desulfamplus magnetovallimortis</name>
    <dbReference type="NCBI Taxonomy" id="1246637"/>
    <lineage>
        <taxon>Bacteria</taxon>
        <taxon>Pseudomonadati</taxon>
        <taxon>Thermodesulfobacteriota</taxon>
        <taxon>Desulfobacteria</taxon>
        <taxon>Desulfobacterales</taxon>
        <taxon>Desulfobacteraceae</taxon>
        <taxon>Desulfamplus</taxon>
    </lineage>
</organism>
<dbReference type="AlphaFoldDB" id="A0A1W1H874"/>
<keyword evidence="2" id="KW-1185">Reference proteome</keyword>
<sequence length="359" mass="40881">MIIQRFISVRPRPIPYSLTGFVDLNKSDPFFLGRDRGDVLKFLCKTCEREVVELWFAEELKAYQSAGQYGAIDLMTDWLNADQDLSRLVQIACFLKNGPCFNAVDFAQGLASTWVSVPQKSVQQLNMLMLPKGEVHGVWSLFGNVLLDVLGGKGRNIRANIDENEVLSILDYFFPKNKEAQAEFSKTRGRVIESLDLKSKGIDVKELMDRVTNNSHDQYRVDGEAFLTLSSDMEFSTAQKMILTAIARNIASLKEDEDPEKKEFFTDTITGLKRKIIKLSEEYSPVYTESAWAWIDQEEERELLVGLLMLTCLKGDHSDYVDVKRAIFEKRWLACKVMALTKDKDAIMELEESVASLKI</sequence>
<name>A0A1W1H874_9BACT</name>
<accession>A0A1W1H874</accession>
<dbReference type="Proteomes" id="UP000191931">
    <property type="component" value="Unassembled WGS sequence"/>
</dbReference>
<evidence type="ECO:0000313" key="1">
    <source>
        <dbReference type="EMBL" id="SLM28672.1"/>
    </source>
</evidence>
<dbReference type="STRING" id="1246637.MTBBW1_1430044"/>